<dbReference type="RefSeq" id="WP_195169216.1">
    <property type="nucleotide sequence ID" value="NZ_CP062983.1"/>
</dbReference>
<keyword evidence="2" id="KW-0732">Signal</keyword>
<evidence type="ECO:0008006" key="5">
    <source>
        <dbReference type="Google" id="ProtNLM"/>
    </source>
</evidence>
<dbReference type="KEGG" id="pmet:G4Y79_15680"/>
<keyword evidence="4" id="KW-1185">Reference proteome</keyword>
<keyword evidence="1" id="KW-0472">Membrane</keyword>
<evidence type="ECO:0000256" key="2">
    <source>
        <dbReference type="SAM" id="SignalP"/>
    </source>
</evidence>
<reference evidence="3 4" key="1">
    <citation type="submission" date="2020-02" db="EMBL/GenBank/DDBJ databases">
        <authorList>
            <person name="Zheng R.K."/>
            <person name="Sun C.M."/>
        </authorList>
    </citation>
    <scope>NUCLEOTIDE SEQUENCE [LARGE SCALE GENOMIC DNA]</scope>
    <source>
        <strain evidence="4">rifampicinis</strain>
    </source>
</reference>
<evidence type="ECO:0000313" key="4">
    <source>
        <dbReference type="Proteomes" id="UP000594468"/>
    </source>
</evidence>
<feature type="chain" id="PRO_5033019222" description="Protein BatD" evidence="2">
    <location>
        <begin position="20"/>
        <end position="335"/>
    </location>
</feature>
<feature type="signal peptide" evidence="2">
    <location>
        <begin position="1"/>
        <end position="19"/>
    </location>
</feature>
<keyword evidence="1" id="KW-0812">Transmembrane</keyword>
<sequence length="335" mass="36729">MKRLRLIMLLLICCSQGIAAQTAPPEATITPEATPTIDITMVSVQPTDLVDAFIEADNEAPQLGEPFTLTITIDVAPGTLVTAWPALPQDDPTIEVIDASEFEETNSGNRVQYTQNLSVRLWQTGAYMTPEIPILYETSGGARGAAPVRSVSITVPSLLDTSAERDLRPASPTIDLPYTTPALYVVAGVLLIIVIWLLFRLLGGTVRRTRQLTQATPSQRAIARLSDLNEQNLPAIAALPILADTLRIYLVERFHIPATEQTTVELLQSLTDVLPVQRRQQLAQILNQADLTKFAQHQPDSILLQKIIAFAIRWVRNVDDLAPSEQPAESSLSDE</sequence>
<proteinExistence type="predicted"/>
<gene>
    <name evidence="3" type="ORF">G4Y79_15680</name>
</gene>
<protein>
    <recommendedName>
        <fullName evidence="5">Protein BatD</fullName>
    </recommendedName>
</protein>
<keyword evidence="1" id="KW-1133">Transmembrane helix</keyword>
<dbReference type="Proteomes" id="UP000594468">
    <property type="component" value="Chromosome"/>
</dbReference>
<dbReference type="AlphaFoldDB" id="A0A7S8E6E1"/>
<name>A0A7S8E6E1_9CHLR</name>
<feature type="transmembrane region" description="Helical" evidence="1">
    <location>
        <begin position="182"/>
        <end position="202"/>
    </location>
</feature>
<evidence type="ECO:0000313" key="3">
    <source>
        <dbReference type="EMBL" id="QPC81143.1"/>
    </source>
</evidence>
<organism evidence="3 4">
    <name type="scientific">Phototrophicus methaneseepsis</name>
    <dbReference type="NCBI Taxonomy" id="2710758"/>
    <lineage>
        <taxon>Bacteria</taxon>
        <taxon>Bacillati</taxon>
        <taxon>Chloroflexota</taxon>
        <taxon>Candidatus Thermofontia</taxon>
        <taxon>Phototrophicales</taxon>
        <taxon>Phototrophicaceae</taxon>
        <taxon>Phototrophicus</taxon>
    </lineage>
</organism>
<accession>A0A7S8E6E1</accession>
<evidence type="ECO:0000256" key="1">
    <source>
        <dbReference type="SAM" id="Phobius"/>
    </source>
</evidence>
<dbReference type="EMBL" id="CP062983">
    <property type="protein sequence ID" value="QPC81143.1"/>
    <property type="molecule type" value="Genomic_DNA"/>
</dbReference>